<name>A0A6A5SZ03_9PLEO</name>
<feature type="region of interest" description="Disordered" evidence="1">
    <location>
        <begin position="313"/>
        <end position="338"/>
    </location>
</feature>
<evidence type="ECO:0000313" key="3">
    <source>
        <dbReference type="Proteomes" id="UP000800038"/>
    </source>
</evidence>
<protein>
    <submittedName>
        <fullName evidence="2">Uncharacterized protein</fullName>
    </submittedName>
</protein>
<dbReference type="Pfam" id="PF11917">
    <property type="entry name" value="DUF3435"/>
    <property type="match status" value="1"/>
</dbReference>
<evidence type="ECO:0000256" key="1">
    <source>
        <dbReference type="SAM" id="MobiDB-lite"/>
    </source>
</evidence>
<proteinExistence type="predicted"/>
<sequence length="338" mass="37638">MGSRPGESIESSGWKDTNEGLLYRDAQIFRSSSAEYNGFLLHVQLRNRKGHSHNAKQGHDSPIMLLPEEPDDRSLCPVTYFLALALADGLFEGCKIIHDLQSKEATPGSSVCSFNYNASIGDKPIFRSVEPDGTISPTEILTHDCFYDMIRNLGQRARHEEKLSAYCLRRGYGSVIDTITIPSKAIISSLIGIDSQSVVHGRAQRVELFSSNSSMMLKRNLLAPMPPGSQLIGVHLHREIQVSDLDVLAAQRRQSRKKAFQEERQRFFQGDSNNTRSASTDASRSPSTYLQALFKFEAARHKIVTLMYPDIERGDDDSDLSLVSETGNPTRTTEATTK</sequence>
<accession>A0A6A5SZ03</accession>
<dbReference type="EMBL" id="ML976009">
    <property type="protein sequence ID" value="KAF1945503.1"/>
    <property type="molecule type" value="Genomic_DNA"/>
</dbReference>
<feature type="compositionally biased region" description="Polar residues" evidence="1">
    <location>
        <begin position="270"/>
        <end position="284"/>
    </location>
</feature>
<reference evidence="2" key="1">
    <citation type="journal article" date="2020" name="Stud. Mycol.">
        <title>101 Dothideomycetes genomes: a test case for predicting lifestyles and emergence of pathogens.</title>
        <authorList>
            <person name="Haridas S."/>
            <person name="Albert R."/>
            <person name="Binder M."/>
            <person name="Bloem J."/>
            <person name="Labutti K."/>
            <person name="Salamov A."/>
            <person name="Andreopoulos B."/>
            <person name="Baker S."/>
            <person name="Barry K."/>
            <person name="Bills G."/>
            <person name="Bluhm B."/>
            <person name="Cannon C."/>
            <person name="Castanera R."/>
            <person name="Culley D."/>
            <person name="Daum C."/>
            <person name="Ezra D."/>
            <person name="Gonzalez J."/>
            <person name="Henrissat B."/>
            <person name="Kuo A."/>
            <person name="Liang C."/>
            <person name="Lipzen A."/>
            <person name="Lutzoni F."/>
            <person name="Magnuson J."/>
            <person name="Mondo S."/>
            <person name="Nolan M."/>
            <person name="Ohm R."/>
            <person name="Pangilinan J."/>
            <person name="Park H.-J."/>
            <person name="Ramirez L."/>
            <person name="Alfaro M."/>
            <person name="Sun H."/>
            <person name="Tritt A."/>
            <person name="Yoshinaga Y."/>
            <person name="Zwiers L.-H."/>
            <person name="Turgeon B."/>
            <person name="Goodwin S."/>
            <person name="Spatafora J."/>
            <person name="Crous P."/>
            <person name="Grigoriev I."/>
        </authorList>
    </citation>
    <scope>NUCLEOTIDE SEQUENCE</scope>
    <source>
        <strain evidence="2">CBS 161.51</strain>
    </source>
</reference>
<organism evidence="2 3">
    <name type="scientific">Clathrospora elynae</name>
    <dbReference type="NCBI Taxonomy" id="706981"/>
    <lineage>
        <taxon>Eukaryota</taxon>
        <taxon>Fungi</taxon>
        <taxon>Dikarya</taxon>
        <taxon>Ascomycota</taxon>
        <taxon>Pezizomycotina</taxon>
        <taxon>Dothideomycetes</taxon>
        <taxon>Pleosporomycetidae</taxon>
        <taxon>Pleosporales</taxon>
        <taxon>Diademaceae</taxon>
        <taxon>Clathrospora</taxon>
    </lineage>
</organism>
<evidence type="ECO:0000313" key="2">
    <source>
        <dbReference type="EMBL" id="KAF1945503.1"/>
    </source>
</evidence>
<dbReference type="AlphaFoldDB" id="A0A6A5SZ03"/>
<dbReference type="PANTHER" id="PTHR37535">
    <property type="entry name" value="FLUG DOMAIN PROTEIN"/>
    <property type="match status" value="1"/>
</dbReference>
<gene>
    <name evidence="2" type="ORF">EJ02DRAFT_463329</name>
</gene>
<keyword evidence="3" id="KW-1185">Reference proteome</keyword>
<feature type="region of interest" description="Disordered" evidence="1">
    <location>
        <begin position="259"/>
        <end position="284"/>
    </location>
</feature>
<feature type="compositionally biased region" description="Polar residues" evidence="1">
    <location>
        <begin position="321"/>
        <end position="338"/>
    </location>
</feature>
<dbReference type="InterPro" id="IPR021842">
    <property type="entry name" value="DUF3435"/>
</dbReference>
<dbReference type="PANTHER" id="PTHR37535:SF3">
    <property type="entry name" value="FLUG DOMAIN-CONTAINING PROTEIN"/>
    <property type="match status" value="1"/>
</dbReference>
<dbReference type="OrthoDB" id="3943630at2759"/>
<dbReference type="Proteomes" id="UP000800038">
    <property type="component" value="Unassembled WGS sequence"/>
</dbReference>